<proteinExistence type="predicted"/>
<dbReference type="Gene3D" id="1.10.10.10">
    <property type="entry name" value="Winged helix-like DNA-binding domain superfamily/Winged helix DNA-binding domain"/>
    <property type="match status" value="1"/>
</dbReference>
<feature type="region of interest" description="Disordered" evidence="1">
    <location>
        <begin position="361"/>
        <end position="387"/>
    </location>
</feature>
<dbReference type="Pfam" id="PF09382">
    <property type="entry name" value="RQC"/>
    <property type="match status" value="1"/>
</dbReference>
<dbReference type="AlphaFoldDB" id="L0KZI3"/>
<dbReference type="PANTHER" id="PTHR12697:SF5">
    <property type="entry name" value="DEOXYHYPUSINE HYDROXYLASE"/>
    <property type="match status" value="1"/>
</dbReference>
<keyword evidence="3" id="KW-0614">Plasmid</keyword>
<name>L0KZI3_METHD</name>
<dbReference type="Pfam" id="PF13646">
    <property type="entry name" value="HEAT_2"/>
    <property type="match status" value="2"/>
</dbReference>
<dbReference type="InterPro" id="IPR036390">
    <property type="entry name" value="WH_DNA-bd_sf"/>
</dbReference>
<dbReference type="GO" id="GO:0006281">
    <property type="term" value="P:DNA repair"/>
    <property type="evidence" value="ECO:0007669"/>
    <property type="project" value="InterPro"/>
</dbReference>
<accession>L0KZI3</accession>
<feature type="domain" description="RQC" evidence="2">
    <location>
        <begin position="401"/>
        <end position="501"/>
    </location>
</feature>
<keyword evidence="4" id="KW-1185">Reference proteome</keyword>
<dbReference type="OrthoDB" id="142930at2157"/>
<dbReference type="Gene3D" id="1.25.10.10">
    <property type="entry name" value="Leucine-rich Repeat Variant"/>
    <property type="match status" value="2"/>
</dbReference>
<evidence type="ECO:0000313" key="4">
    <source>
        <dbReference type="Proteomes" id="UP000010866"/>
    </source>
</evidence>
<dbReference type="InterPro" id="IPR016024">
    <property type="entry name" value="ARM-type_fold"/>
</dbReference>
<dbReference type="PANTHER" id="PTHR12697">
    <property type="entry name" value="PBS LYASE HEAT-LIKE PROTEIN"/>
    <property type="match status" value="1"/>
</dbReference>
<evidence type="ECO:0000259" key="2">
    <source>
        <dbReference type="SMART" id="SM00956"/>
    </source>
</evidence>
<reference evidence="4" key="1">
    <citation type="submission" date="2012-02" db="EMBL/GenBank/DDBJ databases">
        <title>Complete sequence of plasmid of Methanomethylovorans hollandica DSM 15978.</title>
        <authorList>
            <person name="Lucas S."/>
            <person name="Copeland A."/>
            <person name="Lapidus A."/>
            <person name="Glavina del Rio T."/>
            <person name="Dalin E."/>
            <person name="Tice H."/>
            <person name="Bruce D."/>
            <person name="Goodwin L."/>
            <person name="Pitluck S."/>
            <person name="Peters L."/>
            <person name="Mikhailova N."/>
            <person name="Held B."/>
            <person name="Kyrpides N."/>
            <person name="Mavromatis K."/>
            <person name="Ivanova N."/>
            <person name="Brettin T."/>
            <person name="Detter J.C."/>
            <person name="Han C."/>
            <person name="Larimer F."/>
            <person name="Land M."/>
            <person name="Hauser L."/>
            <person name="Markowitz V."/>
            <person name="Cheng J.-F."/>
            <person name="Hugenholtz P."/>
            <person name="Woyke T."/>
            <person name="Wu D."/>
            <person name="Spring S."/>
            <person name="Schroeder M."/>
            <person name="Brambilla E."/>
            <person name="Klenk H.-P."/>
            <person name="Eisen J.A."/>
        </authorList>
    </citation>
    <scope>NUCLEOTIDE SEQUENCE [LARGE SCALE GENOMIC DNA]</scope>
    <source>
        <strain evidence="4">DSM 15978 / NBRC 107637 / DMS1</strain>
        <plasmid evidence="4">Plasmid pMETHO01</plasmid>
    </source>
</reference>
<dbReference type="Proteomes" id="UP000010866">
    <property type="component" value="Plasmid pMETHO01"/>
</dbReference>
<dbReference type="InterPro" id="IPR036388">
    <property type="entry name" value="WH-like_DNA-bd_sf"/>
</dbReference>
<evidence type="ECO:0000256" key="1">
    <source>
        <dbReference type="SAM" id="MobiDB-lite"/>
    </source>
</evidence>
<dbReference type="GeneID" id="14401654"/>
<organism evidence="3 4">
    <name type="scientific">Methanomethylovorans hollandica (strain DSM 15978 / NBRC 107637 / DMS1)</name>
    <dbReference type="NCBI Taxonomy" id="867904"/>
    <lineage>
        <taxon>Archaea</taxon>
        <taxon>Methanobacteriati</taxon>
        <taxon>Methanobacteriota</taxon>
        <taxon>Stenosarchaea group</taxon>
        <taxon>Methanomicrobia</taxon>
        <taxon>Methanosarcinales</taxon>
        <taxon>Methanosarcinaceae</taxon>
        <taxon>Methanomethylovorans</taxon>
    </lineage>
</organism>
<dbReference type="EMBL" id="CP003363">
    <property type="protein sequence ID" value="AGB50822.1"/>
    <property type="molecule type" value="Genomic_DNA"/>
</dbReference>
<geneLocation type="plasmid" evidence="3 4">
    <name>pMETHO01</name>
</geneLocation>
<sequence>MSQTENGTRKRGIYIKEAIETLFEKDQVVEIRGLYNNNRCPTKNGFYKDFDALIKVADAMDTDPDVKGIYVVLNRIDPALFARKANRIDCAKSGAGTGDQNVIKRRWLPIDIDPERPSEISSSNEEHELALKKASRIADWLAEMGFPEPIKADSGNGAHLLYRIDLDNTAENTYLLKKCIAAIALFHTNEESKVDTTVYNASRIWKLYGTVSRKGDSIPARPHRRSKIISKPAEIKIIDISLLEKLANIVSTEEESVDDGSKYVNYGNRYNQNYPTFVLGKWLEEHNIEARHQKWVENSDIYVLRKCPFSDAHVDGAYAIQFTNGKVIAACHHESCGGRKNRWKEFRSKFEPDYSTKSMSRTEQYSYRDRKDNEFNNSKVRPVEGNYSVPSENADSMIEKDIIRINLFRCVNLLQNPPFGRQQIKNILQGRKMKKIEQYGHQKLFVYGSLKGVSDEMIMGTIDEMMQEGYLVNSGGFHPTVRITEKGKRTLGEYEEFGDTQICAHYQDEELVETFDFIPSLDSLLGKLISSSATDRRKAIEEIALLGDENAVPLLIDMLEDNNGNVRATAIKCLGEFKDPDLFEPIYKKIKDPSAIVRCHVIMALAELGTPAALRALLFCLENRDDQIRKDAVYVLGELRCYDAVNPLISVLKRDKDERVKEEALISLGKIRDPTTLKIIQQELSRNSLVNKEAACISLGHFKDFSSIDTLIGYTKHPYEGVRMAAIQGLGLMGNPEVIDSIVPALKDLHGDVRYAAVIALDQIGSIKGIHALVKSLDDPENWVIMRVMDALAHIGYVQSLNHLETYLDCPDQDMQDCARKAIKEIRSKWNIEKWDIED</sequence>
<dbReference type="RefSeq" id="WP_015313954.1">
    <property type="nucleotide sequence ID" value="NC_019972.1"/>
</dbReference>
<dbReference type="SUPFAM" id="SSF46785">
    <property type="entry name" value="Winged helix' DNA-binding domain"/>
    <property type="match status" value="1"/>
</dbReference>
<protein>
    <submittedName>
        <fullName evidence="3">HEAT repeat-containing protein</fullName>
    </submittedName>
</protein>
<dbReference type="InterPro" id="IPR004155">
    <property type="entry name" value="PBS_lyase_HEAT"/>
</dbReference>
<dbReference type="GO" id="GO:0006260">
    <property type="term" value="P:DNA replication"/>
    <property type="evidence" value="ECO:0007669"/>
    <property type="project" value="InterPro"/>
</dbReference>
<gene>
    <name evidence="3" type="ordered locus">Metho_2692</name>
</gene>
<evidence type="ECO:0000313" key="3">
    <source>
        <dbReference type="EMBL" id="AGB50822.1"/>
    </source>
</evidence>
<dbReference type="SMART" id="SM00956">
    <property type="entry name" value="RQC"/>
    <property type="match status" value="1"/>
</dbReference>
<dbReference type="SMART" id="SM00567">
    <property type="entry name" value="EZ_HEAT"/>
    <property type="match status" value="8"/>
</dbReference>
<dbReference type="GO" id="GO:0016491">
    <property type="term" value="F:oxidoreductase activity"/>
    <property type="evidence" value="ECO:0007669"/>
    <property type="project" value="TreeGrafter"/>
</dbReference>
<dbReference type="HOGENOM" id="CLU_338793_0_0_2"/>
<dbReference type="GO" id="GO:0043138">
    <property type="term" value="F:3'-5' DNA helicase activity"/>
    <property type="evidence" value="ECO:0007669"/>
    <property type="project" value="InterPro"/>
</dbReference>
<dbReference type="InterPro" id="IPR011989">
    <property type="entry name" value="ARM-like"/>
</dbReference>
<dbReference type="InterPro" id="IPR018982">
    <property type="entry name" value="RQC_domain"/>
</dbReference>
<dbReference type="SUPFAM" id="SSF48371">
    <property type="entry name" value="ARM repeat"/>
    <property type="match status" value="1"/>
</dbReference>
<dbReference type="KEGG" id="mhz:Metho_2692"/>